<evidence type="ECO:0000259" key="3">
    <source>
        <dbReference type="Pfam" id="PF00210"/>
    </source>
</evidence>
<dbReference type="Gene3D" id="1.20.1260.10">
    <property type="match status" value="1"/>
</dbReference>
<keyword evidence="5" id="KW-1185">Reference proteome</keyword>
<dbReference type="InterPro" id="IPR002177">
    <property type="entry name" value="DPS_DNA-bd"/>
</dbReference>
<dbReference type="GO" id="GO:0016722">
    <property type="term" value="F:oxidoreductase activity, acting on metal ions"/>
    <property type="evidence" value="ECO:0007669"/>
    <property type="project" value="InterPro"/>
</dbReference>
<reference evidence="4 5" key="1">
    <citation type="submission" date="2018-06" db="EMBL/GenBank/DDBJ databases">
        <title>Mucibacter soli gen. nov., sp. nov., a new member of the family Chitinophagaceae producing mucin.</title>
        <authorList>
            <person name="Kim M.-K."/>
            <person name="Park S."/>
            <person name="Kim T.-S."/>
            <person name="Joung Y."/>
            <person name="Han J.-H."/>
            <person name="Kim S.B."/>
        </authorList>
    </citation>
    <scope>NUCLEOTIDE SEQUENCE [LARGE SCALE GENOMIC DNA]</scope>
    <source>
        <strain evidence="4 5">R1-15</strain>
    </source>
</reference>
<dbReference type="InterPro" id="IPR008331">
    <property type="entry name" value="Ferritin_DPS_dom"/>
</dbReference>
<name>A0A2W2AKW0_9BACT</name>
<evidence type="ECO:0000256" key="2">
    <source>
        <dbReference type="RuleBase" id="RU003875"/>
    </source>
</evidence>
<accession>A0A2W2AKW0</accession>
<proteinExistence type="inferred from homology"/>
<evidence type="ECO:0000313" key="4">
    <source>
        <dbReference type="EMBL" id="PZF72920.1"/>
    </source>
</evidence>
<comment type="similarity">
    <text evidence="1 2">Belongs to the Dps family.</text>
</comment>
<dbReference type="InterPro" id="IPR023188">
    <property type="entry name" value="DPS_DNA-bd_CS"/>
</dbReference>
<dbReference type="PRINTS" id="PR01346">
    <property type="entry name" value="HELNAPAPROT"/>
</dbReference>
<dbReference type="InterPro" id="IPR012347">
    <property type="entry name" value="Ferritin-like"/>
</dbReference>
<dbReference type="EMBL" id="QKTW01000016">
    <property type="protein sequence ID" value="PZF72920.1"/>
    <property type="molecule type" value="Genomic_DNA"/>
</dbReference>
<organism evidence="4 5">
    <name type="scientific">Taibaiella soli</name>
    <dbReference type="NCBI Taxonomy" id="1649169"/>
    <lineage>
        <taxon>Bacteria</taxon>
        <taxon>Pseudomonadati</taxon>
        <taxon>Bacteroidota</taxon>
        <taxon>Chitinophagia</taxon>
        <taxon>Chitinophagales</taxon>
        <taxon>Chitinophagaceae</taxon>
        <taxon>Taibaiella</taxon>
    </lineage>
</organism>
<gene>
    <name evidence="4" type="ORF">DN068_10945</name>
</gene>
<dbReference type="SUPFAM" id="SSF47240">
    <property type="entry name" value="Ferritin-like"/>
    <property type="match status" value="1"/>
</dbReference>
<dbReference type="Pfam" id="PF00210">
    <property type="entry name" value="Ferritin"/>
    <property type="match status" value="1"/>
</dbReference>
<dbReference type="AlphaFoldDB" id="A0A2W2AKW0"/>
<dbReference type="PANTHER" id="PTHR42932:SF3">
    <property type="entry name" value="DNA PROTECTION DURING STARVATION PROTEIN"/>
    <property type="match status" value="1"/>
</dbReference>
<sequence length="180" mass="19976">MAKKSKTESAPAPASKSVSKKSASVNIGISDKNRAAVANDLQILLADESLLYAKTRNFHWNVEGPHFGPLHKLFEAQYTELAEVIDSIAERIRKVGHYAVGTLSGFLNLARLLEHNGEGDGTDRDMIQALLDDHETIIREMRNTIDRADDTYKDAGTADFLTGLMEQHETMAWMLRAHLA</sequence>
<dbReference type="PANTHER" id="PTHR42932">
    <property type="entry name" value="GENERAL STRESS PROTEIN 20U"/>
    <property type="match status" value="1"/>
</dbReference>
<evidence type="ECO:0000256" key="1">
    <source>
        <dbReference type="ARBA" id="ARBA00009497"/>
    </source>
</evidence>
<evidence type="ECO:0000313" key="5">
    <source>
        <dbReference type="Proteomes" id="UP000248745"/>
    </source>
</evidence>
<protein>
    <submittedName>
        <fullName evidence="4">DNA starvation/stationary phase protection protein</fullName>
    </submittedName>
</protein>
<feature type="domain" description="Ferritin/DPS" evidence="3">
    <location>
        <begin position="41"/>
        <end position="179"/>
    </location>
</feature>
<dbReference type="OrthoDB" id="9797023at2"/>
<dbReference type="PIRSF" id="PIRSF005900">
    <property type="entry name" value="Dps"/>
    <property type="match status" value="1"/>
</dbReference>
<dbReference type="RefSeq" id="WP_110999070.1">
    <property type="nucleotide sequence ID" value="NZ_QKTW01000016.1"/>
</dbReference>
<dbReference type="Proteomes" id="UP000248745">
    <property type="component" value="Unassembled WGS sequence"/>
</dbReference>
<dbReference type="GO" id="GO:0008199">
    <property type="term" value="F:ferric iron binding"/>
    <property type="evidence" value="ECO:0007669"/>
    <property type="project" value="InterPro"/>
</dbReference>
<dbReference type="CDD" id="cd01043">
    <property type="entry name" value="DPS"/>
    <property type="match status" value="1"/>
</dbReference>
<comment type="caution">
    <text evidence="4">The sequence shown here is derived from an EMBL/GenBank/DDBJ whole genome shotgun (WGS) entry which is preliminary data.</text>
</comment>
<dbReference type="InterPro" id="IPR009078">
    <property type="entry name" value="Ferritin-like_SF"/>
</dbReference>
<dbReference type="PROSITE" id="PS00818">
    <property type="entry name" value="DPS_1"/>
    <property type="match status" value="1"/>
</dbReference>